<dbReference type="Pfam" id="PF00563">
    <property type="entry name" value="EAL"/>
    <property type="match status" value="1"/>
</dbReference>
<dbReference type="InterPro" id="IPR001633">
    <property type="entry name" value="EAL_dom"/>
</dbReference>
<accession>A0A0R2F127</accession>
<keyword evidence="3" id="KW-1185">Reference proteome</keyword>
<reference evidence="2 3" key="1">
    <citation type="journal article" date="2015" name="Genome Announc.">
        <title>Expanding the biotechnology potential of lactobacilli through comparative genomics of 213 strains and associated genera.</title>
        <authorList>
            <person name="Sun Z."/>
            <person name="Harris H.M."/>
            <person name="McCann A."/>
            <person name="Guo C."/>
            <person name="Argimon S."/>
            <person name="Zhang W."/>
            <person name="Yang X."/>
            <person name="Jeffery I.B."/>
            <person name="Cooney J.C."/>
            <person name="Kagawa T.F."/>
            <person name="Liu W."/>
            <person name="Song Y."/>
            <person name="Salvetti E."/>
            <person name="Wrobel A."/>
            <person name="Rasinkangas P."/>
            <person name="Parkhill J."/>
            <person name="Rea M.C."/>
            <person name="O'Sullivan O."/>
            <person name="Ritari J."/>
            <person name="Douillard F.P."/>
            <person name="Paul Ross R."/>
            <person name="Yang R."/>
            <person name="Briner A.E."/>
            <person name="Felis G.E."/>
            <person name="de Vos W.M."/>
            <person name="Barrangou R."/>
            <person name="Klaenhammer T.R."/>
            <person name="Caufield P.W."/>
            <person name="Cui Y."/>
            <person name="Zhang H."/>
            <person name="O'Toole P.W."/>
        </authorList>
    </citation>
    <scope>NUCLEOTIDE SEQUENCE [LARGE SCALE GENOMIC DNA]</scope>
    <source>
        <strain evidence="2 3">DSM 23365</strain>
    </source>
</reference>
<name>A0A0R2F127_9LACO</name>
<dbReference type="PROSITE" id="PS50883">
    <property type="entry name" value="EAL"/>
    <property type="match status" value="1"/>
</dbReference>
<dbReference type="AlphaFoldDB" id="A0A0R2F127"/>
<dbReference type="SUPFAM" id="SSF141868">
    <property type="entry name" value="EAL domain-like"/>
    <property type="match status" value="1"/>
</dbReference>
<evidence type="ECO:0000259" key="1">
    <source>
        <dbReference type="PROSITE" id="PS50883"/>
    </source>
</evidence>
<protein>
    <submittedName>
        <fullName evidence="2">C-di-GMP-specific phosphodiesterase</fullName>
    </submittedName>
</protein>
<dbReference type="STRING" id="1423804.FD14_GL001285"/>
<gene>
    <name evidence="2" type="ORF">FD14_GL001285</name>
</gene>
<comment type="caution">
    <text evidence="2">The sequence shown here is derived from an EMBL/GenBank/DDBJ whole genome shotgun (WGS) entry which is preliminary data.</text>
</comment>
<proteinExistence type="predicted"/>
<sequence>MSGFELFIRQHDETTGNWVVPNDFSVFGVDQVTTLLRKTVAAMPSGPLDVSFNLDQEQFVDEAYCQVLSGIEKQSEVSISVELTERLGNGDKPLSMAGLKKAAKAYYDAGIPVILDDVGTGENQTNLVDALDPYVTEYKFALQNVRDSEPMSAIKTQVDFWRTLAKQHVKHFTIEGFEGPQDTRLIQLYKPNAVQGYYFGRPHVLPIAADFIETEFE</sequence>
<dbReference type="EMBL" id="AYZM01000125">
    <property type="protein sequence ID" value="KRN21163.1"/>
    <property type="molecule type" value="Genomic_DNA"/>
</dbReference>
<dbReference type="Gene3D" id="3.20.20.450">
    <property type="entry name" value="EAL domain"/>
    <property type="match status" value="1"/>
</dbReference>
<organism evidence="2 3">
    <name type="scientific">Secundilactobacillus similis DSM 23365 = JCM 2765</name>
    <dbReference type="NCBI Taxonomy" id="1423804"/>
    <lineage>
        <taxon>Bacteria</taxon>
        <taxon>Bacillati</taxon>
        <taxon>Bacillota</taxon>
        <taxon>Bacilli</taxon>
        <taxon>Lactobacillales</taxon>
        <taxon>Lactobacillaceae</taxon>
        <taxon>Secundilactobacillus</taxon>
    </lineage>
</organism>
<dbReference type="PATRIC" id="fig|1423804.4.peg.1384"/>
<dbReference type="Proteomes" id="UP000051442">
    <property type="component" value="Unassembled WGS sequence"/>
</dbReference>
<dbReference type="InterPro" id="IPR035919">
    <property type="entry name" value="EAL_sf"/>
</dbReference>
<evidence type="ECO:0000313" key="3">
    <source>
        <dbReference type="Proteomes" id="UP000051442"/>
    </source>
</evidence>
<feature type="domain" description="EAL" evidence="1">
    <location>
        <begin position="1"/>
        <end position="216"/>
    </location>
</feature>
<evidence type="ECO:0000313" key="2">
    <source>
        <dbReference type="EMBL" id="KRN21163.1"/>
    </source>
</evidence>